<organism evidence="6 8">
    <name type="scientific">Acetobacter persici</name>
    <dbReference type="NCBI Taxonomy" id="1076596"/>
    <lineage>
        <taxon>Bacteria</taxon>
        <taxon>Pseudomonadati</taxon>
        <taxon>Pseudomonadota</taxon>
        <taxon>Alphaproteobacteria</taxon>
        <taxon>Acetobacterales</taxon>
        <taxon>Acetobacteraceae</taxon>
        <taxon>Acetobacter</taxon>
    </lineage>
</organism>
<dbReference type="Proteomes" id="UP000189055">
    <property type="component" value="Chromosome"/>
</dbReference>
<keyword evidence="2 5" id="KW-0689">Ribosomal protein</keyword>
<evidence type="ECO:0000256" key="3">
    <source>
        <dbReference type="ARBA" id="ARBA00023274"/>
    </source>
</evidence>
<dbReference type="FunFam" id="1.10.287.310:FF:000001">
    <property type="entry name" value="50S ribosomal protein L29"/>
    <property type="match status" value="1"/>
</dbReference>
<dbReference type="Proteomes" id="UP000548726">
    <property type="component" value="Unassembled WGS sequence"/>
</dbReference>
<protein>
    <recommendedName>
        <fullName evidence="4 5">Large ribosomal subunit protein uL29</fullName>
    </recommendedName>
</protein>
<evidence type="ECO:0000256" key="2">
    <source>
        <dbReference type="ARBA" id="ARBA00022980"/>
    </source>
</evidence>
<dbReference type="EMBL" id="BLJP01000001">
    <property type="protein sequence ID" value="GFE92248.1"/>
    <property type="molecule type" value="Genomic_DNA"/>
</dbReference>
<sequence>MAKATKPADLRAKTADELNALLLELKREQLNLRFQQATGQNEGQSRIRVVRREIARIKTIDAQNTKKTAAGAKTSAAIS</sequence>
<dbReference type="KEGG" id="aper:A0U91_03560"/>
<evidence type="ECO:0000313" key="7">
    <source>
        <dbReference type="EMBL" id="GFE92248.1"/>
    </source>
</evidence>
<evidence type="ECO:0000313" key="8">
    <source>
        <dbReference type="Proteomes" id="UP000189055"/>
    </source>
</evidence>
<dbReference type="SUPFAM" id="SSF46561">
    <property type="entry name" value="Ribosomal protein L29 (L29p)"/>
    <property type="match status" value="1"/>
</dbReference>
<dbReference type="PANTHER" id="PTHR10916">
    <property type="entry name" value="60S RIBOSOMAL PROTEIN L35/50S RIBOSOMAL PROTEIN L29"/>
    <property type="match status" value="1"/>
</dbReference>
<dbReference type="GO" id="GO:0006412">
    <property type="term" value="P:translation"/>
    <property type="evidence" value="ECO:0007669"/>
    <property type="project" value="UniProtKB-UniRule"/>
</dbReference>
<evidence type="ECO:0000256" key="1">
    <source>
        <dbReference type="ARBA" id="ARBA00009254"/>
    </source>
</evidence>
<dbReference type="AlphaFoldDB" id="A0A1U9LCP2"/>
<dbReference type="Gene3D" id="1.10.287.310">
    <property type="match status" value="1"/>
</dbReference>
<dbReference type="InterPro" id="IPR001854">
    <property type="entry name" value="Ribosomal_uL29"/>
</dbReference>
<dbReference type="GO" id="GO:0003735">
    <property type="term" value="F:structural constituent of ribosome"/>
    <property type="evidence" value="ECO:0007669"/>
    <property type="project" value="InterPro"/>
</dbReference>
<keyword evidence="3 5" id="KW-0687">Ribonucleoprotein</keyword>
<dbReference type="NCBIfam" id="TIGR00012">
    <property type="entry name" value="L29"/>
    <property type="match status" value="1"/>
</dbReference>
<dbReference type="GO" id="GO:0022625">
    <property type="term" value="C:cytosolic large ribosomal subunit"/>
    <property type="evidence" value="ECO:0007669"/>
    <property type="project" value="TreeGrafter"/>
</dbReference>
<evidence type="ECO:0000313" key="9">
    <source>
        <dbReference type="Proteomes" id="UP000548726"/>
    </source>
</evidence>
<dbReference type="GeneID" id="95616809"/>
<evidence type="ECO:0000313" key="6">
    <source>
        <dbReference type="EMBL" id="AQT04226.1"/>
    </source>
</evidence>
<dbReference type="EMBL" id="CP014687">
    <property type="protein sequence ID" value="AQT04226.1"/>
    <property type="molecule type" value="Genomic_DNA"/>
</dbReference>
<dbReference type="PANTHER" id="PTHR10916:SF0">
    <property type="entry name" value="LARGE RIBOSOMAL SUBUNIT PROTEIN UL29C"/>
    <property type="match status" value="1"/>
</dbReference>
<evidence type="ECO:0000256" key="5">
    <source>
        <dbReference type="HAMAP-Rule" id="MF_00374"/>
    </source>
</evidence>
<dbReference type="RefSeq" id="WP_077930123.1">
    <property type="nucleotide sequence ID" value="NZ_BLJP01000001.1"/>
</dbReference>
<evidence type="ECO:0000256" key="4">
    <source>
        <dbReference type="ARBA" id="ARBA00035204"/>
    </source>
</evidence>
<dbReference type="HAMAP" id="MF_00374">
    <property type="entry name" value="Ribosomal_uL29"/>
    <property type="match status" value="1"/>
</dbReference>
<dbReference type="CDD" id="cd00427">
    <property type="entry name" value="Ribosomal_L29_HIP"/>
    <property type="match status" value="1"/>
</dbReference>
<dbReference type="STRING" id="1076596.A0U91_03560"/>
<gene>
    <name evidence="5" type="primary">rpmC</name>
    <name evidence="6" type="ORF">A0U91_03560</name>
    <name evidence="7" type="ORF">DmAi_03070</name>
</gene>
<keyword evidence="9" id="KW-1185">Reference proteome</keyword>
<dbReference type="Pfam" id="PF00831">
    <property type="entry name" value="Ribosomal_L29"/>
    <property type="match status" value="1"/>
</dbReference>
<accession>A0A1U9LCP2</accession>
<reference evidence="6 8" key="1">
    <citation type="submission" date="2016-03" db="EMBL/GenBank/DDBJ databases">
        <title>Acetic acid bacteria sequencing.</title>
        <authorList>
            <person name="Brandt J."/>
            <person name="Jakob F."/>
            <person name="Vogel R.F."/>
        </authorList>
    </citation>
    <scope>NUCLEOTIDE SEQUENCE [LARGE SCALE GENOMIC DNA]</scope>
    <source>
        <strain evidence="6 8">TMW2.1084</strain>
    </source>
</reference>
<name>A0A1U9LCP2_9PROT</name>
<comment type="similarity">
    <text evidence="1 5">Belongs to the universal ribosomal protein uL29 family.</text>
</comment>
<reference evidence="7 9" key="2">
    <citation type="journal article" date="2020" name="Cell Rep.">
        <title>Local necrotic cells trigger systemic immune activation via gut microbiome dysbiosis in Drosophila.</title>
        <authorList>
            <person name="Kosakamoto H."/>
            <person name="Yamauchi T."/>
            <person name="Akuzawa-Tokita Y."/>
            <person name="Nishimura K."/>
            <person name="Soga T."/>
            <person name="Murakami T."/>
            <person name="Mori H."/>
            <person name="Yamamoto K."/>
            <person name="Miyazaki R."/>
            <person name="Koto A."/>
            <person name="Miura M."/>
            <person name="Obata F."/>
        </authorList>
    </citation>
    <scope>NUCLEOTIDE SEQUENCE [LARGE SCALE GENOMIC DNA]</scope>
    <source>
        <strain evidence="7 9">Ai</strain>
    </source>
</reference>
<dbReference type="InterPro" id="IPR036049">
    <property type="entry name" value="Ribosomal_uL29_sf"/>
</dbReference>
<dbReference type="InterPro" id="IPR050063">
    <property type="entry name" value="Ribosomal_protein_uL29"/>
</dbReference>
<proteinExistence type="inferred from homology"/>